<dbReference type="CDD" id="cd19096">
    <property type="entry name" value="AKR_Fe-S_oxidoreductase"/>
    <property type="match status" value="1"/>
</dbReference>
<dbReference type="SUPFAM" id="SSF51430">
    <property type="entry name" value="NAD(P)-linked oxidoreductase"/>
    <property type="match status" value="1"/>
</dbReference>
<sequence>MQYRAYGKTGVTVSVMGFGGMRFENPRDHEKSAATVLRAFEKGVTYFDTAPFYCEDQSEIIVGKAIKEMKKRGKPFVVSSKSNRVKGSELRQDLEKSLKRLNVEALDFYNCWCLMTLDDWERRKGGGAVKEIMKAKEEGLIRHAVFSTHLPGPDIQKVIEEGYFEGVTLGYCATNFPYREQGIQAAAAHNMGVVVMNPLGGGTLVSNEAAFGFIKIRPEQTMLEAALHFIMANQQITVALVGCRNDADVDSAVAAIESYRPYSAEEVQNIRSRVQGDYNNLCTTCMYCKGCPEGIPVWKFMETYNHTLIKDGESPANRLKWHWGVSIKELERCTQCGHCEEVCTQHLPILERFEALKKAA</sequence>
<dbReference type="EMBL" id="DF820457">
    <property type="protein sequence ID" value="GAK51171.1"/>
    <property type="molecule type" value="Genomic_DNA"/>
</dbReference>
<feature type="domain" description="4Fe-4S ferredoxin-type" evidence="1">
    <location>
        <begin position="323"/>
        <end position="353"/>
    </location>
</feature>
<dbReference type="STRING" id="1499966.U14_02413"/>
<organism evidence="2 3">
    <name type="scientific">Candidatus Moduliflexus flocculans</name>
    <dbReference type="NCBI Taxonomy" id="1499966"/>
    <lineage>
        <taxon>Bacteria</taxon>
        <taxon>Candidatus Moduliflexota</taxon>
        <taxon>Candidatus Moduliflexia</taxon>
        <taxon>Candidatus Moduliflexales</taxon>
        <taxon>Candidatus Moduliflexaceae</taxon>
    </lineage>
</organism>
<accession>A0A081BLA5</accession>
<proteinExistence type="predicted"/>
<gene>
    <name evidence="2" type="ORF">U14_02413</name>
</gene>
<reference evidence="2 3" key="1">
    <citation type="journal article" date="2015" name="PeerJ">
        <title>First genomic representation of candidate bacterial phylum KSB3 points to enhanced environmental sensing as a trigger of wastewater bulking.</title>
        <authorList>
            <person name="Sekiguchi Y."/>
            <person name="Ohashi A."/>
            <person name="Parks D.H."/>
            <person name="Yamauchi T."/>
            <person name="Tyson G.W."/>
            <person name="Hugenholtz P."/>
        </authorList>
    </citation>
    <scope>NUCLEOTIDE SEQUENCE [LARGE SCALE GENOMIC DNA]</scope>
</reference>
<dbReference type="InterPro" id="IPR036812">
    <property type="entry name" value="NAD(P)_OxRdtase_dom_sf"/>
</dbReference>
<name>A0A081BLA5_9BACT</name>
<evidence type="ECO:0000313" key="3">
    <source>
        <dbReference type="Proteomes" id="UP000030700"/>
    </source>
</evidence>
<dbReference type="PROSITE" id="PS51379">
    <property type="entry name" value="4FE4S_FER_2"/>
    <property type="match status" value="1"/>
</dbReference>
<dbReference type="InterPro" id="IPR053135">
    <property type="entry name" value="AKR2_Oxidoreductase"/>
</dbReference>
<evidence type="ECO:0000259" key="1">
    <source>
        <dbReference type="PROSITE" id="PS51379"/>
    </source>
</evidence>
<dbReference type="Gene3D" id="3.20.20.100">
    <property type="entry name" value="NADP-dependent oxidoreductase domain"/>
    <property type="match status" value="1"/>
</dbReference>
<dbReference type="Proteomes" id="UP000030700">
    <property type="component" value="Unassembled WGS sequence"/>
</dbReference>
<dbReference type="PANTHER" id="PTHR43312:SF1">
    <property type="entry name" value="NADP-DEPENDENT OXIDOREDUCTASE DOMAIN-CONTAINING PROTEIN"/>
    <property type="match status" value="1"/>
</dbReference>
<dbReference type="PANTHER" id="PTHR43312">
    <property type="entry name" value="D-THREO-ALDOSE 1-DEHYDROGENASE"/>
    <property type="match status" value="1"/>
</dbReference>
<protein>
    <submittedName>
        <fullName evidence="2">Aldo/keto reductase</fullName>
    </submittedName>
</protein>
<dbReference type="InterPro" id="IPR023210">
    <property type="entry name" value="NADP_OxRdtase_dom"/>
</dbReference>
<dbReference type="HOGENOM" id="CLU_023205_3_2_0"/>
<dbReference type="InterPro" id="IPR017896">
    <property type="entry name" value="4Fe4S_Fe-S-bd"/>
</dbReference>
<dbReference type="SUPFAM" id="SSF54862">
    <property type="entry name" value="4Fe-4S ferredoxins"/>
    <property type="match status" value="1"/>
</dbReference>
<dbReference type="AlphaFoldDB" id="A0A081BLA5"/>
<dbReference type="Pfam" id="PF00248">
    <property type="entry name" value="Aldo_ket_red"/>
    <property type="match status" value="1"/>
</dbReference>
<evidence type="ECO:0000313" key="2">
    <source>
        <dbReference type="EMBL" id="GAK51171.1"/>
    </source>
</evidence>
<keyword evidence="3" id="KW-1185">Reference proteome</keyword>